<dbReference type="SMART" id="SM00642">
    <property type="entry name" value="Aamy"/>
    <property type="match status" value="1"/>
</dbReference>
<dbReference type="Gene3D" id="3.20.20.80">
    <property type="entry name" value="Glycosidases"/>
    <property type="match status" value="1"/>
</dbReference>
<dbReference type="SUPFAM" id="SSF51445">
    <property type="entry name" value="(Trans)glycosidases"/>
    <property type="match status" value="1"/>
</dbReference>
<dbReference type="InterPro" id="IPR006047">
    <property type="entry name" value="GH13_cat_dom"/>
</dbReference>
<dbReference type="AlphaFoldDB" id="A0A5B8XU17"/>
<accession>A0A5B8XU17</accession>
<dbReference type="InterPro" id="IPR017853">
    <property type="entry name" value="GH"/>
</dbReference>
<evidence type="ECO:0000259" key="1">
    <source>
        <dbReference type="SMART" id="SM00642"/>
    </source>
</evidence>
<name>A0A5B8XU17_9DELT</name>
<organism evidence="2 3">
    <name type="scientific">Microvenator marinus</name>
    <dbReference type="NCBI Taxonomy" id="2600177"/>
    <lineage>
        <taxon>Bacteria</taxon>
        <taxon>Deltaproteobacteria</taxon>
        <taxon>Bradymonadales</taxon>
        <taxon>Microvenatoraceae</taxon>
        <taxon>Microvenator</taxon>
    </lineage>
</organism>
<dbReference type="PANTHER" id="PTHR47786">
    <property type="entry name" value="ALPHA-1,4-GLUCAN:MALTOSE-1-PHOSPHATE MALTOSYLTRANSFERASE"/>
    <property type="match status" value="1"/>
</dbReference>
<dbReference type="PANTHER" id="PTHR47786:SF2">
    <property type="entry name" value="GLYCOSYL HYDROLASE FAMILY 13 CATALYTIC DOMAIN-CONTAINING PROTEIN"/>
    <property type="match status" value="1"/>
</dbReference>
<dbReference type="EMBL" id="CP042467">
    <property type="protein sequence ID" value="QED29422.1"/>
    <property type="molecule type" value="Genomic_DNA"/>
</dbReference>
<dbReference type="Pfam" id="PF00128">
    <property type="entry name" value="Alpha-amylase"/>
    <property type="match status" value="1"/>
</dbReference>
<feature type="domain" description="Glycosyl hydrolase family 13 catalytic" evidence="1">
    <location>
        <begin position="258"/>
        <end position="620"/>
    </location>
</feature>
<sequence>MPENVLKIPRTTQNRLHLKLQDGFVGLSWTRAQEVSASAKLQAARVYSLAVLDAAMRSLVERWPGSKELQHKPSKNAVEELQSTNAWEVVYWALHRGNRALGELEGLFETQVDLGLEQAEVFADAEGLDEVEGEKLLELLSEPIRLHDDLDAQIAHVLKRWGKYLDPSLKEQLLRSRDYLREAWVGHFGPATAAQAPDFSSLYQHQERFTHDRDWMPSVVLIAKNIYVWLHQLSATYGYRIERLDEVPEAELARLRSQGITGLWMIGLWERSPASRRIKELCGRPDAVASAYSLYDYRIAGALGGEEALESLRQRAASHGVRLAADMVPNHMGITSEWVKNNPEWFLSVDHPPFPSYSFHGENLSHEPEFGVQIEDHYYDQTDAAVVFKHMDHRTGQTRYIYHGNDGTSFPWNDTAQLDFLNPEAREAVIRTIIDVARKFPIIRFDAAMTLVRKHVQRLWYPPPGHGGAIPSRSQFGVSQEEFDRRMPMEFWQEVVDRIQAEAPDTLLLAEAFWMLEGYFVRTLGMHRVYNSAFMHMLRDEDNAGYRKLMRDTLAFDPEVLKRYVNFMNNPDEDTAVNQFGKGDKYFGVAVLMATMPGLPMLGHGQLEGFTEKYGMDFRRPLLNELPDKGLLAHHERVLIPLLHRRRLFAEVAHFALYDVFNPQGGLEQNVFAYSNMLPNEHGLERALVIYHNRYAEVRGYVDRGVSESGGRLVDHLQLPAYGVVRFRDQISGEWFLRTAELLHRHGLYVELGAYKCHVFLDWGFEDGQEWFELESHLQGRSTPSLDHEFVLMRYGTSRTALTWLLDSNLKDSVALKREFETLSQSILNYWPDAELTELPALEGHSPEARLVVLVEWLEESGASDVWERMALEELTPFGSLVRAALDIDSLDVSSWPLLESVQEALSVHEFEGTRYFVAQKADGFLKKMPELLGVKSALCGTDRSEFTVAMEEFGKALEQASYDFDQVRFDG</sequence>
<evidence type="ECO:0000313" key="3">
    <source>
        <dbReference type="Proteomes" id="UP000321595"/>
    </source>
</evidence>
<dbReference type="GO" id="GO:0005975">
    <property type="term" value="P:carbohydrate metabolic process"/>
    <property type="evidence" value="ECO:0007669"/>
    <property type="project" value="InterPro"/>
</dbReference>
<keyword evidence="3" id="KW-1185">Reference proteome</keyword>
<dbReference type="OrthoDB" id="9808590at2"/>
<dbReference type="RefSeq" id="WP_146962655.1">
    <property type="nucleotide sequence ID" value="NZ_CP042467.1"/>
</dbReference>
<gene>
    <name evidence="2" type="ORF">FRD01_19720</name>
</gene>
<reference evidence="2 3" key="1">
    <citation type="submission" date="2019-08" db="EMBL/GenBank/DDBJ databases">
        <authorList>
            <person name="Liang Q."/>
        </authorList>
    </citation>
    <scope>NUCLEOTIDE SEQUENCE [LARGE SCALE GENOMIC DNA]</scope>
    <source>
        <strain evidence="2 3">V1718</strain>
    </source>
</reference>
<dbReference type="Proteomes" id="UP000321595">
    <property type="component" value="Chromosome"/>
</dbReference>
<evidence type="ECO:0000313" key="2">
    <source>
        <dbReference type="EMBL" id="QED29422.1"/>
    </source>
</evidence>
<dbReference type="KEGG" id="bbae:FRD01_19720"/>
<protein>
    <recommendedName>
        <fullName evidence="1">Glycosyl hydrolase family 13 catalytic domain-containing protein</fullName>
    </recommendedName>
</protein>
<proteinExistence type="predicted"/>